<keyword evidence="1" id="KW-0732">Signal</keyword>
<evidence type="ECO:0000313" key="4">
    <source>
        <dbReference type="Proteomes" id="UP001165085"/>
    </source>
</evidence>
<dbReference type="Pfam" id="PF13460">
    <property type="entry name" value="NAD_binding_10"/>
    <property type="match status" value="1"/>
</dbReference>
<comment type="caution">
    <text evidence="3">The sequence shown here is derived from an EMBL/GenBank/DDBJ whole genome shotgun (WGS) entry which is preliminary data.</text>
</comment>
<sequence length="348" mass="36098">MLRLIALILTCSSASGFMSTLAPAPRLRASTTTTLSAQLSRRDVLTSTTSAASAALVASLPLDAWAADPKLGTKDRPIVVLGSSGKTGKLIVEKLLSLNLHTLAASRSGTSTFPPSPYLTNTQVDVTSPSSLTSTLSSCSGCVFAASASKNGGSALLVDYKGLSYTAQACVDNGVPKLVVVSSGAVTRPESVGFKITNVFGRIMDYKIAGETELRRIYSTSKTSHYTIIRPGGLSSSPSTGASSVEVSQGDILSSEIGREDVAELVVASLTAGGKTDDVTFECYGTGGETLFGMKTGPAKLSKGLESRDELIHRSDSFEGLVTGLLTDSEMAKKGIVSTYTGKDIEPM</sequence>
<reference evidence="4" key="1">
    <citation type="journal article" date="2023" name="Commun. Biol.">
        <title>Genome analysis of Parmales, the sister group of diatoms, reveals the evolutionary specialization of diatoms from phago-mixotrophs to photoautotrophs.</title>
        <authorList>
            <person name="Ban H."/>
            <person name="Sato S."/>
            <person name="Yoshikawa S."/>
            <person name="Yamada K."/>
            <person name="Nakamura Y."/>
            <person name="Ichinomiya M."/>
            <person name="Sato N."/>
            <person name="Blanc-Mathieu R."/>
            <person name="Endo H."/>
            <person name="Kuwata A."/>
            <person name="Ogata H."/>
        </authorList>
    </citation>
    <scope>NUCLEOTIDE SEQUENCE [LARGE SCALE GENOMIC DNA]</scope>
    <source>
        <strain evidence="4">NIES 3701</strain>
    </source>
</reference>
<evidence type="ECO:0000313" key="3">
    <source>
        <dbReference type="EMBL" id="GMH63244.1"/>
    </source>
</evidence>
<accession>A0A9W7E0A6</accession>
<dbReference type="PROSITE" id="PS51318">
    <property type="entry name" value="TAT"/>
    <property type="match status" value="1"/>
</dbReference>
<feature type="signal peptide" evidence="1">
    <location>
        <begin position="1"/>
        <end position="16"/>
    </location>
</feature>
<dbReference type="EMBL" id="BRXY01000083">
    <property type="protein sequence ID" value="GMH63244.1"/>
    <property type="molecule type" value="Genomic_DNA"/>
</dbReference>
<feature type="domain" description="NAD(P)-binding" evidence="2">
    <location>
        <begin position="82"/>
        <end position="271"/>
    </location>
</feature>
<protein>
    <recommendedName>
        <fullName evidence="2">NAD(P)-binding domain-containing protein</fullName>
    </recommendedName>
</protein>
<dbReference type="OrthoDB" id="419598at2759"/>
<proteinExistence type="predicted"/>
<evidence type="ECO:0000259" key="2">
    <source>
        <dbReference type="Pfam" id="PF13460"/>
    </source>
</evidence>
<keyword evidence="4" id="KW-1185">Reference proteome</keyword>
<gene>
    <name evidence="3" type="ORF">TrST_g6348</name>
</gene>
<evidence type="ECO:0000256" key="1">
    <source>
        <dbReference type="SAM" id="SignalP"/>
    </source>
</evidence>
<dbReference type="PANTHER" id="PTHR15020">
    <property type="entry name" value="FLAVIN REDUCTASE-RELATED"/>
    <property type="match status" value="1"/>
</dbReference>
<dbReference type="PANTHER" id="PTHR15020:SF11">
    <property type="entry name" value="OS06G0360300 PROTEIN"/>
    <property type="match status" value="1"/>
</dbReference>
<name>A0A9W7E0A6_9STRA</name>
<feature type="chain" id="PRO_5040747489" description="NAD(P)-binding domain-containing protein" evidence="1">
    <location>
        <begin position="17"/>
        <end position="348"/>
    </location>
</feature>
<dbReference type="InterPro" id="IPR036291">
    <property type="entry name" value="NAD(P)-bd_dom_sf"/>
</dbReference>
<dbReference type="AlphaFoldDB" id="A0A9W7E0A6"/>
<organism evidence="3 4">
    <name type="scientific">Triparma strigata</name>
    <dbReference type="NCBI Taxonomy" id="1606541"/>
    <lineage>
        <taxon>Eukaryota</taxon>
        <taxon>Sar</taxon>
        <taxon>Stramenopiles</taxon>
        <taxon>Ochrophyta</taxon>
        <taxon>Bolidophyceae</taxon>
        <taxon>Parmales</taxon>
        <taxon>Triparmaceae</taxon>
        <taxon>Triparma</taxon>
    </lineage>
</organism>
<dbReference type="InterPro" id="IPR016040">
    <property type="entry name" value="NAD(P)-bd_dom"/>
</dbReference>
<dbReference type="SUPFAM" id="SSF51735">
    <property type="entry name" value="NAD(P)-binding Rossmann-fold domains"/>
    <property type="match status" value="1"/>
</dbReference>
<dbReference type="InterPro" id="IPR006311">
    <property type="entry name" value="TAT_signal"/>
</dbReference>
<dbReference type="Gene3D" id="3.40.50.720">
    <property type="entry name" value="NAD(P)-binding Rossmann-like Domain"/>
    <property type="match status" value="1"/>
</dbReference>
<dbReference type="Proteomes" id="UP001165085">
    <property type="component" value="Unassembled WGS sequence"/>
</dbReference>